<dbReference type="InterPro" id="IPR000836">
    <property type="entry name" value="PRTase_dom"/>
</dbReference>
<dbReference type="CDD" id="cd06223">
    <property type="entry name" value="PRTases_typeI"/>
    <property type="match status" value="1"/>
</dbReference>
<reference evidence="2 3" key="1">
    <citation type="journal article" date="2016" name="Nat. Commun.">
        <title>Thousands of microbial genomes shed light on interconnected biogeochemical processes in an aquifer system.</title>
        <authorList>
            <person name="Anantharaman K."/>
            <person name="Brown C.T."/>
            <person name="Hug L.A."/>
            <person name="Sharon I."/>
            <person name="Castelle C.J."/>
            <person name="Probst A.J."/>
            <person name="Thomas B.C."/>
            <person name="Singh A."/>
            <person name="Wilkins M.J."/>
            <person name="Karaoz U."/>
            <person name="Brodie E.L."/>
            <person name="Williams K.H."/>
            <person name="Hubbard S.S."/>
            <person name="Banfield J.F."/>
        </authorList>
    </citation>
    <scope>NUCLEOTIDE SEQUENCE [LARGE SCALE GENOMIC DNA]</scope>
</reference>
<dbReference type="SUPFAM" id="SSF53271">
    <property type="entry name" value="PRTase-like"/>
    <property type="match status" value="1"/>
</dbReference>
<comment type="similarity">
    <text evidence="1">Belongs to the ComF/GntX family.</text>
</comment>
<dbReference type="InterPro" id="IPR029057">
    <property type="entry name" value="PRTase-like"/>
</dbReference>
<dbReference type="STRING" id="1802439.A2589_03155"/>
<name>A0A1G2QIM6_9BACT</name>
<dbReference type="InterPro" id="IPR051910">
    <property type="entry name" value="ComF/GntX_DNA_util-trans"/>
</dbReference>
<dbReference type="PANTHER" id="PTHR47505:SF1">
    <property type="entry name" value="DNA UTILIZATION PROTEIN YHGH"/>
    <property type="match status" value="1"/>
</dbReference>
<evidence type="ECO:0000313" key="2">
    <source>
        <dbReference type="EMBL" id="OHA59811.1"/>
    </source>
</evidence>
<protein>
    <recommendedName>
        <fullName evidence="4">Phosphoribosyltransferase domain-containing protein</fullName>
    </recommendedName>
</protein>
<accession>A0A1G2QIM6</accession>
<gene>
    <name evidence="2" type="ORF">A2589_03155</name>
</gene>
<evidence type="ECO:0008006" key="4">
    <source>
        <dbReference type="Google" id="ProtNLM"/>
    </source>
</evidence>
<dbReference type="AlphaFoldDB" id="A0A1G2QIM6"/>
<dbReference type="EMBL" id="MHTK01000005">
    <property type="protein sequence ID" value="OHA59811.1"/>
    <property type="molecule type" value="Genomic_DNA"/>
</dbReference>
<dbReference type="PANTHER" id="PTHR47505">
    <property type="entry name" value="DNA UTILIZATION PROTEIN YHGH"/>
    <property type="match status" value="1"/>
</dbReference>
<proteinExistence type="inferred from homology"/>
<dbReference type="Proteomes" id="UP000177838">
    <property type="component" value="Unassembled WGS sequence"/>
</dbReference>
<organism evidence="2 3">
    <name type="scientific">Candidatus Vogelbacteria bacterium RIFOXYD1_FULL_46_19</name>
    <dbReference type="NCBI Taxonomy" id="1802439"/>
    <lineage>
        <taxon>Bacteria</taxon>
        <taxon>Candidatus Vogeliibacteriota</taxon>
    </lineage>
</organism>
<comment type="caution">
    <text evidence="2">The sequence shown here is derived from an EMBL/GenBank/DDBJ whole genome shotgun (WGS) entry which is preliminary data.</text>
</comment>
<evidence type="ECO:0000313" key="3">
    <source>
        <dbReference type="Proteomes" id="UP000177838"/>
    </source>
</evidence>
<dbReference type="Gene3D" id="3.40.50.2020">
    <property type="match status" value="1"/>
</dbReference>
<sequence>MFSLALKLIHIVARFLFPSVCVGCGEVGTLLCATCTQILEPAEPLEDGTLAALSYHDPRVRQLIWHLKYRGSPEAATLLAPYLHQTILAEISRGPAAATLKPIILIPVPMTRQHLKQRGWNQAIMLAEALVALDPNRFEVATNILIKIKNTPTQVCIKTKAKRLKNLTGAFALTKQTPLLKGRVVCLLDDVTTTGATLREARQTLQRAKPRHLLATAAAHG</sequence>
<evidence type="ECO:0000256" key="1">
    <source>
        <dbReference type="ARBA" id="ARBA00008007"/>
    </source>
</evidence>